<feature type="transmembrane region" description="Helical" evidence="13">
    <location>
        <begin position="54"/>
        <end position="74"/>
    </location>
</feature>
<keyword evidence="6" id="KW-0677">Repeat</keyword>
<keyword evidence="3 13" id="KW-0444">Lipid biosynthesis</keyword>
<dbReference type="GO" id="GO:0008808">
    <property type="term" value="F:cardiolipin synthase activity"/>
    <property type="evidence" value="ECO:0007669"/>
    <property type="project" value="UniProtKB-UniRule"/>
</dbReference>
<dbReference type="STRING" id="1300222.I532_13394"/>
<dbReference type="Proteomes" id="UP000012081">
    <property type="component" value="Unassembled WGS sequence"/>
</dbReference>
<comment type="function">
    <text evidence="12 13">Catalyzes the reversible phosphatidyl group transfer from one phosphatidylglycerol molecule to another to form cardiolipin (CL) (diphosphatidylglycerol) and glycerol.</text>
</comment>
<dbReference type="PROSITE" id="PS50035">
    <property type="entry name" value="PLD"/>
    <property type="match status" value="2"/>
</dbReference>
<dbReference type="PANTHER" id="PTHR21248">
    <property type="entry name" value="CARDIOLIPIN SYNTHASE"/>
    <property type="match status" value="1"/>
</dbReference>
<dbReference type="InterPro" id="IPR022924">
    <property type="entry name" value="Cardiolipin_synthase"/>
</dbReference>
<keyword evidence="17" id="KW-1185">Reference proteome</keyword>
<dbReference type="Pfam" id="PF13091">
    <property type="entry name" value="PLDc_2"/>
    <property type="match status" value="2"/>
</dbReference>
<keyword evidence="2 13" id="KW-1003">Cell membrane</keyword>
<feature type="domain" description="PLD phosphodiesterase" evidence="15">
    <location>
        <begin position="237"/>
        <end position="264"/>
    </location>
</feature>
<dbReference type="EC" id="2.7.8.-" evidence="13 14"/>
<feature type="active site" evidence="13">
    <location>
        <position position="421"/>
    </location>
</feature>
<keyword evidence="5 13" id="KW-0812">Transmembrane</keyword>
<dbReference type="InterPro" id="IPR025202">
    <property type="entry name" value="PLD-like_dom"/>
</dbReference>
<keyword evidence="8 13" id="KW-0443">Lipid metabolism</keyword>
<feature type="active site" evidence="13">
    <location>
        <position position="428"/>
    </location>
</feature>
<evidence type="ECO:0000256" key="14">
    <source>
        <dbReference type="NCBIfam" id="TIGR04265"/>
    </source>
</evidence>
<dbReference type="EMBL" id="APBN01000004">
    <property type="protein sequence ID" value="EMT52654.1"/>
    <property type="molecule type" value="Genomic_DNA"/>
</dbReference>
<dbReference type="FunFam" id="3.30.870.10:FF:000014">
    <property type="entry name" value="Cardiolipin synthase"/>
    <property type="match status" value="1"/>
</dbReference>
<reference evidence="16 17" key="1">
    <citation type="submission" date="2013-03" db="EMBL/GenBank/DDBJ databases">
        <title>Assembly of a new bacterial strain Brevibacillus borstelensis AK1.</title>
        <authorList>
            <person name="Rajan I."/>
            <person name="PoliReddy D."/>
            <person name="Sugumar T."/>
            <person name="Rathinam K."/>
            <person name="Alqarawi S."/>
            <person name="Khalil A.B."/>
            <person name="Sivakumar N."/>
        </authorList>
    </citation>
    <scope>NUCLEOTIDE SEQUENCE [LARGE SCALE GENOMIC DNA]</scope>
    <source>
        <strain evidence="16 17">AK1</strain>
    </source>
</reference>
<evidence type="ECO:0000256" key="1">
    <source>
        <dbReference type="ARBA" id="ARBA00004651"/>
    </source>
</evidence>
<comment type="similarity">
    <text evidence="13">Belongs to the phospholipase D family. Cardiolipin synthase subfamily.</text>
</comment>
<dbReference type="GO" id="GO:0032049">
    <property type="term" value="P:cardiolipin biosynthetic process"/>
    <property type="evidence" value="ECO:0007669"/>
    <property type="project" value="UniProtKB-UniRule"/>
</dbReference>
<feature type="active site" evidence="13">
    <location>
        <position position="423"/>
    </location>
</feature>
<keyword evidence="9 13" id="KW-0472">Membrane</keyword>
<feature type="transmembrane region" description="Helical" evidence="13">
    <location>
        <begin position="27"/>
        <end position="45"/>
    </location>
</feature>
<protein>
    <recommendedName>
        <fullName evidence="13 14">Cardiolipin synthase</fullName>
        <shortName evidence="13">CL synthase</shortName>
        <ecNumber evidence="13 14">2.7.8.-</ecNumber>
    </recommendedName>
</protein>
<comment type="catalytic activity">
    <reaction evidence="13">
        <text>2 a 1,2-diacyl-sn-glycero-3-phospho-(1'-sn-glycerol) = a cardiolipin + glycerol</text>
        <dbReference type="Rhea" id="RHEA:31451"/>
        <dbReference type="ChEBI" id="CHEBI:17754"/>
        <dbReference type="ChEBI" id="CHEBI:62237"/>
        <dbReference type="ChEBI" id="CHEBI:64716"/>
    </reaction>
</comment>
<evidence type="ECO:0000256" key="12">
    <source>
        <dbReference type="ARBA" id="ARBA00057569"/>
    </source>
</evidence>
<dbReference type="SMART" id="SM00155">
    <property type="entry name" value="PLDc"/>
    <property type="match status" value="2"/>
</dbReference>
<dbReference type="InterPro" id="IPR001736">
    <property type="entry name" value="PLipase_D/transphosphatidylase"/>
</dbReference>
<evidence type="ECO:0000256" key="5">
    <source>
        <dbReference type="ARBA" id="ARBA00022692"/>
    </source>
</evidence>
<evidence type="ECO:0000313" key="16">
    <source>
        <dbReference type="EMBL" id="EMT52654.1"/>
    </source>
</evidence>
<dbReference type="GO" id="GO:0005886">
    <property type="term" value="C:plasma membrane"/>
    <property type="evidence" value="ECO:0007669"/>
    <property type="project" value="UniProtKB-SubCell"/>
</dbReference>
<dbReference type="HAMAP" id="MF_01916">
    <property type="entry name" value="Cardiolipin_synth_Cls"/>
    <property type="match status" value="1"/>
</dbReference>
<dbReference type="FunFam" id="3.30.870.10:FF:000021">
    <property type="entry name" value="Cardiolipin synthase"/>
    <property type="match status" value="1"/>
</dbReference>
<evidence type="ECO:0000256" key="4">
    <source>
        <dbReference type="ARBA" id="ARBA00022679"/>
    </source>
</evidence>
<evidence type="ECO:0000313" key="17">
    <source>
        <dbReference type="Proteomes" id="UP000012081"/>
    </source>
</evidence>
<keyword evidence="4 13" id="KW-0808">Transferase</keyword>
<dbReference type="PATRIC" id="fig|1300222.3.peg.2801"/>
<feature type="domain" description="PLD phosphodiesterase" evidence="15">
    <location>
        <begin position="416"/>
        <end position="443"/>
    </location>
</feature>
<keyword evidence="10 13" id="KW-0594">Phospholipid biosynthesis</keyword>
<comment type="subcellular location">
    <subcellularLocation>
        <location evidence="1 13">Cell membrane</location>
        <topology evidence="1 13">Multi-pass membrane protein</topology>
    </subcellularLocation>
</comment>
<evidence type="ECO:0000256" key="7">
    <source>
        <dbReference type="ARBA" id="ARBA00022989"/>
    </source>
</evidence>
<keyword evidence="11 13" id="KW-1208">Phospholipid metabolism</keyword>
<dbReference type="CDD" id="cd09110">
    <property type="entry name" value="PLDc_CLS_1"/>
    <property type="match status" value="1"/>
</dbReference>
<keyword evidence="7 13" id="KW-1133">Transmembrane helix</keyword>
<name>M8D8S8_9BACL</name>
<feature type="active site" evidence="13">
    <location>
        <position position="242"/>
    </location>
</feature>
<dbReference type="InterPro" id="IPR030874">
    <property type="entry name" value="Cardiolipin_synth_Firmi"/>
</dbReference>
<dbReference type="InterPro" id="IPR027379">
    <property type="entry name" value="CLS_N"/>
</dbReference>
<evidence type="ECO:0000256" key="2">
    <source>
        <dbReference type="ARBA" id="ARBA00022475"/>
    </source>
</evidence>
<dbReference type="PANTHER" id="PTHR21248:SF22">
    <property type="entry name" value="PHOSPHOLIPASE D"/>
    <property type="match status" value="1"/>
</dbReference>
<dbReference type="AlphaFoldDB" id="M8D8S8"/>
<dbReference type="Gene3D" id="3.30.870.10">
    <property type="entry name" value="Endonuclease Chain A"/>
    <property type="match status" value="2"/>
</dbReference>
<evidence type="ECO:0000256" key="9">
    <source>
        <dbReference type="ARBA" id="ARBA00023136"/>
    </source>
</evidence>
<evidence type="ECO:0000256" key="8">
    <source>
        <dbReference type="ARBA" id="ARBA00023098"/>
    </source>
</evidence>
<evidence type="ECO:0000259" key="15">
    <source>
        <dbReference type="PROSITE" id="PS50035"/>
    </source>
</evidence>
<evidence type="ECO:0000256" key="13">
    <source>
        <dbReference type="HAMAP-Rule" id="MF_01916"/>
    </source>
</evidence>
<organism evidence="16 17">
    <name type="scientific">Brevibacillus borstelensis AK1</name>
    <dbReference type="NCBI Taxonomy" id="1300222"/>
    <lineage>
        <taxon>Bacteria</taxon>
        <taxon>Bacillati</taxon>
        <taxon>Bacillota</taxon>
        <taxon>Bacilli</taxon>
        <taxon>Bacillales</taxon>
        <taxon>Paenibacillaceae</taxon>
        <taxon>Brevibacillus</taxon>
    </lineage>
</organism>
<dbReference type="SUPFAM" id="SSF56024">
    <property type="entry name" value="Phospholipase D/nuclease"/>
    <property type="match status" value="2"/>
</dbReference>
<comment type="caution">
    <text evidence="16">The sequence shown here is derived from an EMBL/GenBank/DDBJ whole genome shotgun (WGS) entry which is preliminary data.</text>
</comment>
<evidence type="ECO:0000256" key="3">
    <source>
        <dbReference type="ARBA" id="ARBA00022516"/>
    </source>
</evidence>
<feature type="active site" evidence="13">
    <location>
        <position position="244"/>
    </location>
</feature>
<evidence type="ECO:0000256" key="10">
    <source>
        <dbReference type="ARBA" id="ARBA00023209"/>
    </source>
</evidence>
<proteinExistence type="inferred from homology"/>
<evidence type="ECO:0000256" key="11">
    <source>
        <dbReference type="ARBA" id="ARBA00023264"/>
    </source>
</evidence>
<gene>
    <name evidence="16" type="ORF">I532_13394</name>
</gene>
<dbReference type="Pfam" id="PF13396">
    <property type="entry name" value="PLDc_N"/>
    <property type="match status" value="1"/>
</dbReference>
<sequence length="503" mass="57746">MTGRQHTGEINAQGQGWFSEMELFQQIYTGLSIVNLLLAAVLIFMERRNIASTWAWLMVLLFLPGIGFVIYLVFGQRLSRRKLYKLREGEFSRYQVVLEEQIRKMESGTIRFNDPAIVDHRDMIHMNLVSDAALYTQDNHIDIYTEGQAKFEALFADIAKAEDHVHLLYYIIRKDELGERLIRALTERAAAGVKVRLLYDAIGSSELTPRFFRPLVEAGGEVAAFFSSPIPYVNMWVNFRNHRKLVIIDGEVGYIGGFNIGNEYLGMDRKLGYWRDTHLRITGSAVHLLQARFYLDWNLSAQVQRRMEDEPRYFPPSQRTGNVGIQIVSSGPNSEKQQIKHGYLKMIYKAKERIYLQSPYLIPDDSLLTALKMAAMSGVDVRVMIPGRADHKLVYWASQSYLGELLKSGVRCFRYEKGFLHAKTMVVDGQIASVGTANLDIRSFKINFETNAFLFDSATAERLEQIFLEDLAECHEVTREEYESRPLKARLQESLTRLLSPIL</sequence>
<accession>M8D8S8</accession>
<feature type="active site" evidence="13">
    <location>
        <position position="249"/>
    </location>
</feature>
<dbReference type="CDD" id="cd09112">
    <property type="entry name" value="PLDc_CLS_2"/>
    <property type="match status" value="1"/>
</dbReference>
<evidence type="ECO:0000256" key="6">
    <source>
        <dbReference type="ARBA" id="ARBA00022737"/>
    </source>
</evidence>
<dbReference type="NCBIfam" id="TIGR04265">
    <property type="entry name" value="bac_cardiolipin"/>
    <property type="match status" value="1"/>
</dbReference>